<dbReference type="InterPro" id="IPR000719">
    <property type="entry name" value="Prot_kinase_dom"/>
</dbReference>
<reference evidence="2" key="2">
    <citation type="submission" date="2023-06" db="EMBL/GenBank/DDBJ databases">
        <authorList>
            <consortium name="Lawrence Berkeley National Laboratory"/>
            <person name="Haridas S."/>
            <person name="Hensen N."/>
            <person name="Bonometti L."/>
            <person name="Westerberg I."/>
            <person name="Brannstrom I.O."/>
            <person name="Guillou S."/>
            <person name="Cros-Aarteil S."/>
            <person name="Calhoun S."/>
            <person name="Kuo A."/>
            <person name="Mondo S."/>
            <person name="Pangilinan J."/>
            <person name="Riley R."/>
            <person name="Labutti K."/>
            <person name="Andreopoulos B."/>
            <person name="Lipzen A."/>
            <person name="Chen C."/>
            <person name="Yanf M."/>
            <person name="Daum C."/>
            <person name="Ng V."/>
            <person name="Clum A."/>
            <person name="Steindorff A."/>
            <person name="Ohm R."/>
            <person name="Martin F."/>
            <person name="Silar P."/>
            <person name="Natvig D."/>
            <person name="Lalanne C."/>
            <person name="Gautier V."/>
            <person name="Ament-Velasquez S.L."/>
            <person name="Kruys A."/>
            <person name="Hutchinson M.I."/>
            <person name="Powell A.J."/>
            <person name="Barry K."/>
            <person name="Miller A.N."/>
            <person name="Grigoriev I.V."/>
            <person name="Debuchy R."/>
            <person name="Gladieux P."/>
            <person name="Thoren M.H."/>
            <person name="Johannesson H."/>
        </authorList>
    </citation>
    <scope>NUCLEOTIDE SEQUENCE</scope>
    <source>
        <strain evidence="2">CBS 958.72</strain>
    </source>
</reference>
<dbReference type="Pfam" id="PF00069">
    <property type="entry name" value="Pkinase"/>
    <property type="match status" value="1"/>
</dbReference>
<sequence length="571" mass="63337">MGQETPTTSETDNINTLLTKLDESLEKPSYWGLHSEYIPADAIDQLITVRSVLDCVGSLLSSSCPEEDAKAIVQQAKKTFAILIISGCESVTYDLIVREQMKDQYLPLSPHDGTTVVGTGPDGPDGPKAFKAFASLKKRQFFNHFRSAQWQALAPMFGGDIQHLELGPKQPLPIRGWDVISPGTDSYVVKSALHPAHHNYNSVVVTSSNSPYAKQPFLDVAIKKLIRKCDFKHEHDILVKTRALDNPHLIKHMATYEVRGADGSEYYIIFPWADGGDLRNFWETKTKSPRTPELVVWSLEQMLGIATAIQHLHQGFPGKTHCRHGDLKPRNIFHFTGGSSGITTNKPPNPPLGHLVIADLGISRIHDNPTFERDQLTGTKATTPAYEPPEALHIVRRNNRGEPVDKNDTTAGKPWSRKYDMWSLGCIFLEFVIWLFHDLEGLDGFGEQRGQGHFYAIHNDNGKGGGVPEPALAVLCPKVKEAMGAVREDERNCGGATATEAGPLGRLVDLIEKRLLVIEAEGRCDANELVEEMNGIVDAAKRDPGKYFGGMLDRDRDMRVPAVFMPRRGWV</sequence>
<protein>
    <submittedName>
        <fullName evidence="2">Kinase-like domain-containing protein</fullName>
    </submittedName>
</protein>
<dbReference type="Gene3D" id="1.10.510.10">
    <property type="entry name" value="Transferase(Phosphotransferase) domain 1"/>
    <property type="match status" value="1"/>
</dbReference>
<name>A0AAE0TSX1_9PEZI</name>
<keyword evidence="2" id="KW-0418">Kinase</keyword>
<feature type="domain" description="Protein kinase" evidence="1">
    <location>
        <begin position="174"/>
        <end position="537"/>
    </location>
</feature>
<reference evidence="2" key="1">
    <citation type="journal article" date="2023" name="Mol. Phylogenet. Evol.">
        <title>Genome-scale phylogeny and comparative genomics of the fungal order Sordariales.</title>
        <authorList>
            <person name="Hensen N."/>
            <person name="Bonometti L."/>
            <person name="Westerberg I."/>
            <person name="Brannstrom I.O."/>
            <person name="Guillou S."/>
            <person name="Cros-Aarteil S."/>
            <person name="Calhoun S."/>
            <person name="Haridas S."/>
            <person name="Kuo A."/>
            <person name="Mondo S."/>
            <person name="Pangilinan J."/>
            <person name="Riley R."/>
            <person name="LaButti K."/>
            <person name="Andreopoulos B."/>
            <person name="Lipzen A."/>
            <person name="Chen C."/>
            <person name="Yan M."/>
            <person name="Daum C."/>
            <person name="Ng V."/>
            <person name="Clum A."/>
            <person name="Steindorff A."/>
            <person name="Ohm R.A."/>
            <person name="Martin F."/>
            <person name="Silar P."/>
            <person name="Natvig D.O."/>
            <person name="Lalanne C."/>
            <person name="Gautier V."/>
            <person name="Ament-Velasquez S.L."/>
            <person name="Kruys A."/>
            <person name="Hutchinson M.I."/>
            <person name="Powell A.J."/>
            <person name="Barry K."/>
            <person name="Miller A.N."/>
            <person name="Grigoriev I.V."/>
            <person name="Debuchy R."/>
            <person name="Gladieux P."/>
            <person name="Hiltunen Thoren M."/>
            <person name="Johannesson H."/>
        </authorList>
    </citation>
    <scope>NUCLEOTIDE SEQUENCE</scope>
    <source>
        <strain evidence="2">CBS 958.72</strain>
    </source>
</reference>
<evidence type="ECO:0000259" key="1">
    <source>
        <dbReference type="PROSITE" id="PS50011"/>
    </source>
</evidence>
<dbReference type="InterPro" id="IPR011009">
    <property type="entry name" value="Kinase-like_dom_sf"/>
</dbReference>
<keyword evidence="3" id="KW-1185">Reference proteome</keyword>
<dbReference type="EMBL" id="JAULSN010000002">
    <property type="protein sequence ID" value="KAK3379703.1"/>
    <property type="molecule type" value="Genomic_DNA"/>
</dbReference>
<accession>A0AAE0TSX1</accession>
<dbReference type="Proteomes" id="UP001287356">
    <property type="component" value="Unassembled WGS sequence"/>
</dbReference>
<organism evidence="2 3">
    <name type="scientific">Lasiosphaeria ovina</name>
    <dbReference type="NCBI Taxonomy" id="92902"/>
    <lineage>
        <taxon>Eukaryota</taxon>
        <taxon>Fungi</taxon>
        <taxon>Dikarya</taxon>
        <taxon>Ascomycota</taxon>
        <taxon>Pezizomycotina</taxon>
        <taxon>Sordariomycetes</taxon>
        <taxon>Sordariomycetidae</taxon>
        <taxon>Sordariales</taxon>
        <taxon>Lasiosphaeriaceae</taxon>
        <taxon>Lasiosphaeria</taxon>
    </lineage>
</organism>
<evidence type="ECO:0000313" key="2">
    <source>
        <dbReference type="EMBL" id="KAK3379703.1"/>
    </source>
</evidence>
<dbReference type="CDD" id="cd00180">
    <property type="entry name" value="PKc"/>
    <property type="match status" value="1"/>
</dbReference>
<dbReference type="PANTHER" id="PTHR24359:SF1">
    <property type="entry name" value="INHIBITOR OF NUCLEAR FACTOR KAPPA-B KINASE EPSILON SUBUNIT HOMOLOG 1-RELATED"/>
    <property type="match status" value="1"/>
</dbReference>
<dbReference type="PANTHER" id="PTHR24359">
    <property type="entry name" value="SERINE/THREONINE-PROTEIN KINASE SBK1"/>
    <property type="match status" value="1"/>
</dbReference>
<dbReference type="SUPFAM" id="SSF56112">
    <property type="entry name" value="Protein kinase-like (PK-like)"/>
    <property type="match status" value="1"/>
</dbReference>
<dbReference type="GO" id="GO:0004674">
    <property type="term" value="F:protein serine/threonine kinase activity"/>
    <property type="evidence" value="ECO:0007669"/>
    <property type="project" value="TreeGrafter"/>
</dbReference>
<dbReference type="GO" id="GO:0005524">
    <property type="term" value="F:ATP binding"/>
    <property type="evidence" value="ECO:0007669"/>
    <property type="project" value="InterPro"/>
</dbReference>
<comment type="caution">
    <text evidence="2">The sequence shown here is derived from an EMBL/GenBank/DDBJ whole genome shotgun (WGS) entry which is preliminary data.</text>
</comment>
<proteinExistence type="predicted"/>
<dbReference type="PROSITE" id="PS50011">
    <property type="entry name" value="PROTEIN_KINASE_DOM"/>
    <property type="match status" value="1"/>
</dbReference>
<dbReference type="SMART" id="SM00220">
    <property type="entry name" value="S_TKc"/>
    <property type="match status" value="1"/>
</dbReference>
<evidence type="ECO:0000313" key="3">
    <source>
        <dbReference type="Proteomes" id="UP001287356"/>
    </source>
</evidence>
<keyword evidence="2" id="KW-0808">Transferase</keyword>
<gene>
    <name evidence="2" type="ORF">B0T24DRAFT_165143</name>
</gene>
<dbReference type="AlphaFoldDB" id="A0AAE0TSX1"/>